<organism evidence="8 9">
    <name type="scientific">Streptomyces mobaraensis</name>
    <name type="common">Streptoverticillium mobaraense</name>
    <dbReference type="NCBI Taxonomy" id="35621"/>
    <lineage>
        <taxon>Bacteria</taxon>
        <taxon>Bacillati</taxon>
        <taxon>Actinomycetota</taxon>
        <taxon>Actinomycetes</taxon>
        <taxon>Kitasatosporales</taxon>
        <taxon>Streptomycetaceae</taxon>
        <taxon>Streptomyces</taxon>
    </lineage>
</organism>
<feature type="transmembrane region" description="Helical" evidence="6">
    <location>
        <begin position="323"/>
        <end position="342"/>
    </location>
</feature>
<keyword evidence="3 6" id="KW-1133">Transmembrane helix</keyword>
<feature type="transmembrane region" description="Helical" evidence="6">
    <location>
        <begin position="254"/>
        <end position="278"/>
    </location>
</feature>
<dbReference type="GO" id="GO:0005886">
    <property type="term" value="C:plasma membrane"/>
    <property type="evidence" value="ECO:0007669"/>
    <property type="project" value="UniProtKB-SubCell"/>
</dbReference>
<dbReference type="Proteomes" id="UP000327000">
    <property type="component" value="Unassembled WGS sequence"/>
</dbReference>
<feature type="transmembrane region" description="Helical" evidence="6">
    <location>
        <begin position="193"/>
        <end position="211"/>
    </location>
</feature>
<reference evidence="8 9" key="1">
    <citation type="journal article" date="2019" name="Microb. Cell Fact.">
        <title>Exploring novel herbicidin analogues by transcriptional regulator overexpression and MS/MS molecular networking.</title>
        <authorList>
            <person name="Shi Y."/>
            <person name="Gu R."/>
            <person name="Li Y."/>
            <person name="Wang X."/>
            <person name="Ren W."/>
            <person name="Li X."/>
            <person name="Wang L."/>
            <person name="Xie Y."/>
            <person name="Hong B."/>
        </authorList>
    </citation>
    <scope>NUCLEOTIDE SEQUENCE [LARGE SCALE GENOMIC DNA]</scope>
    <source>
        <strain evidence="8 9">US-43</strain>
    </source>
</reference>
<dbReference type="PANTHER" id="PTHR42718">
    <property type="entry name" value="MAJOR FACILITATOR SUPERFAMILY MULTIDRUG TRANSPORTER MFSC"/>
    <property type="match status" value="1"/>
</dbReference>
<feature type="domain" description="Major facilitator superfamily (MFS) profile" evidence="7">
    <location>
        <begin position="6"/>
        <end position="445"/>
    </location>
</feature>
<dbReference type="CDD" id="cd17321">
    <property type="entry name" value="MFS_MMR_MDR_like"/>
    <property type="match status" value="1"/>
</dbReference>
<evidence type="ECO:0000256" key="5">
    <source>
        <dbReference type="ARBA" id="ARBA00023251"/>
    </source>
</evidence>
<dbReference type="Gene3D" id="1.20.1720.10">
    <property type="entry name" value="Multidrug resistance protein D"/>
    <property type="match status" value="1"/>
</dbReference>
<feature type="transmembrane region" description="Helical" evidence="6">
    <location>
        <begin position="130"/>
        <end position="152"/>
    </location>
</feature>
<evidence type="ECO:0000313" key="9">
    <source>
        <dbReference type="Proteomes" id="UP000327000"/>
    </source>
</evidence>
<dbReference type="EMBL" id="VOKX01000143">
    <property type="protein sequence ID" value="KAB7832708.1"/>
    <property type="molecule type" value="Genomic_DNA"/>
</dbReference>
<dbReference type="GO" id="GO:0022857">
    <property type="term" value="F:transmembrane transporter activity"/>
    <property type="evidence" value="ECO:0007669"/>
    <property type="project" value="InterPro"/>
</dbReference>
<keyword evidence="9" id="KW-1185">Reference proteome</keyword>
<evidence type="ECO:0000313" key="8">
    <source>
        <dbReference type="EMBL" id="KAB7832708.1"/>
    </source>
</evidence>
<dbReference type="Pfam" id="PF07690">
    <property type="entry name" value="MFS_1"/>
    <property type="match status" value="1"/>
</dbReference>
<feature type="transmembrane region" description="Helical" evidence="6">
    <location>
        <begin position="290"/>
        <end position="311"/>
    </location>
</feature>
<evidence type="ECO:0000256" key="1">
    <source>
        <dbReference type="ARBA" id="ARBA00004651"/>
    </source>
</evidence>
<keyword evidence="2 6" id="KW-0812">Transmembrane</keyword>
<dbReference type="OrthoDB" id="9781469at2"/>
<evidence type="ECO:0000259" key="7">
    <source>
        <dbReference type="PROSITE" id="PS50850"/>
    </source>
</evidence>
<feature type="transmembrane region" description="Helical" evidence="6">
    <location>
        <begin position="41"/>
        <end position="64"/>
    </location>
</feature>
<protein>
    <submittedName>
        <fullName evidence="8">MFS transporter</fullName>
    </submittedName>
</protein>
<feature type="transmembrane region" description="Helical" evidence="6">
    <location>
        <begin position="97"/>
        <end position="118"/>
    </location>
</feature>
<feature type="transmembrane region" description="Helical" evidence="6">
    <location>
        <begin position="422"/>
        <end position="441"/>
    </location>
</feature>
<dbReference type="InterPro" id="IPR011701">
    <property type="entry name" value="MFS"/>
</dbReference>
<feature type="transmembrane region" description="Helical" evidence="6">
    <location>
        <begin position="398"/>
        <end position="416"/>
    </location>
</feature>
<keyword evidence="4 6" id="KW-0472">Membrane</keyword>
<dbReference type="PANTHER" id="PTHR42718:SF49">
    <property type="entry name" value="EXPORT PROTEIN"/>
    <property type="match status" value="1"/>
</dbReference>
<feature type="transmembrane region" description="Helical" evidence="6">
    <location>
        <begin position="71"/>
        <end position="91"/>
    </location>
</feature>
<feature type="transmembrane region" description="Helical" evidence="6">
    <location>
        <begin position="158"/>
        <end position="181"/>
    </location>
</feature>
<keyword evidence="5" id="KW-0046">Antibiotic resistance</keyword>
<evidence type="ECO:0000256" key="4">
    <source>
        <dbReference type="ARBA" id="ARBA00023136"/>
    </source>
</evidence>
<dbReference type="InterPro" id="IPR036259">
    <property type="entry name" value="MFS_trans_sf"/>
</dbReference>
<feature type="transmembrane region" description="Helical" evidence="6">
    <location>
        <begin position="223"/>
        <end position="242"/>
    </location>
</feature>
<dbReference type="AlphaFoldDB" id="A0A5N5VWU0"/>
<gene>
    <name evidence="8" type="ORF">FRZ00_34455</name>
</gene>
<name>A0A5N5VWU0_STRMB</name>
<dbReference type="PROSITE" id="PS50850">
    <property type="entry name" value="MFS"/>
    <property type="match status" value="1"/>
</dbReference>
<proteinExistence type="predicted"/>
<dbReference type="PRINTS" id="PR01036">
    <property type="entry name" value="TCRTETB"/>
</dbReference>
<comment type="subcellular location">
    <subcellularLocation>
        <location evidence="1">Cell membrane</location>
        <topology evidence="1">Multi-pass membrane protein</topology>
    </subcellularLocation>
</comment>
<evidence type="ECO:0000256" key="6">
    <source>
        <dbReference type="SAM" id="Phobius"/>
    </source>
</evidence>
<dbReference type="InterPro" id="IPR020846">
    <property type="entry name" value="MFS_dom"/>
</dbReference>
<dbReference type="Gene3D" id="1.20.1250.20">
    <property type="entry name" value="MFS general substrate transporter like domains"/>
    <property type="match status" value="1"/>
</dbReference>
<accession>A0A5N5VWU0</accession>
<dbReference type="SUPFAM" id="SSF103473">
    <property type="entry name" value="MFS general substrate transporter"/>
    <property type="match status" value="1"/>
</dbReference>
<evidence type="ECO:0000256" key="2">
    <source>
        <dbReference type="ARBA" id="ARBA00022692"/>
    </source>
</evidence>
<sequence length="463" mass="46421">MRKWWPLAAVCLGTFMFLLDTTVVTVALPDIGDDMSAPLPALQWVVTVYPLVLAVSLLTMGALADRHGARAVYVAGLAVFGVASLSCGLAPDPGMLIAARAVQGVGGAAMAVTTFALIGSVYRGPVLGRAMGVFAAVTGLAAATGPVLGGVLTQYLGWRAVFFLNLPLVAVAVALSLRVLAAARPGTGTRLDLPGTVAFAVCGGSLTYALTSAGETGPLSPAVLGPLALAALAFAVFVRVELRGTAPLLDVRLFTRASFSGVMTCVIASTSAFAALVYTSLWLQSGLGLGPVRAGVALMPLALASFATSLIGGRGLHHKSPRAVLSAGLLLSGAGCALQAGVNAHSSAASLTVGLAVTGVGVGLTGPVMGTAVLAAFPPERSGMAAGAMTAFRQLGQTLWAAAFGALFRHGGGPMTDGLNRVLIATAAAGAVGSVLAWTFVPRTAGEEASASDHRKHTGSRAR</sequence>
<evidence type="ECO:0000256" key="3">
    <source>
        <dbReference type="ARBA" id="ARBA00022989"/>
    </source>
</evidence>
<dbReference type="GO" id="GO:0046677">
    <property type="term" value="P:response to antibiotic"/>
    <property type="evidence" value="ECO:0007669"/>
    <property type="project" value="UniProtKB-KW"/>
</dbReference>
<feature type="transmembrane region" description="Helical" evidence="6">
    <location>
        <begin position="348"/>
        <end position="377"/>
    </location>
</feature>
<comment type="caution">
    <text evidence="8">The sequence shown here is derived from an EMBL/GenBank/DDBJ whole genome shotgun (WGS) entry which is preliminary data.</text>
</comment>